<comment type="subcellular location">
    <subcellularLocation>
        <location evidence="1">Cell membrane</location>
        <topology evidence="1">Single-pass membrane protein</topology>
    </subcellularLocation>
</comment>
<dbReference type="EMBL" id="PYDT01000002">
    <property type="protein sequence ID" value="THU70703.1"/>
    <property type="molecule type" value="Genomic_DNA"/>
</dbReference>
<dbReference type="Gene3D" id="3.80.10.10">
    <property type="entry name" value="Ribonuclease Inhibitor"/>
    <property type="match status" value="1"/>
</dbReference>
<dbReference type="Pfam" id="PF07714">
    <property type="entry name" value="PK_Tyr_Ser-Thr"/>
    <property type="match status" value="1"/>
</dbReference>
<keyword evidence="12 18" id="KW-0067">ATP-binding</keyword>
<dbReference type="InterPro" id="IPR032675">
    <property type="entry name" value="LRR_dom_sf"/>
</dbReference>
<keyword evidence="14" id="KW-0472">Membrane</keyword>
<sequence length="903" mass="100359">MLYRLSTSLFRWGREGEMAAGMRCFSSRKIWRLALLLHLALAAAGVQGQSTGSLGFIYIDCGIPENTSYVDAVTGITYVSDAQFVDAGINYKVWSAYVPSTLARRYETVRSFPVGARNCYTFESTTPGLKYLVRATFLYGNYDLKDKPVQFDLYFGVNLWKTINVTNPTAYFFTEAVAEAAAGPMSVCLVNTGLGTPFISGLDLRPMGTFLYPMVGAARSLVLLKRLNMASSTDIRFPLDRYDRYWFPFDEPEWKNMSTTSTVQNPADDHFQVPSAIMQTAVYPADSTKLEISLTTEPGDVDELYTVMYFSELQPPPLQNATTRRFFVYLNGAPLNDAQPLAPEYLRSHTLYNNDPATGNGQYNISLVEASDSKLPPILNALEVFSAMRNTNMASDSRDVGAMMAIKELYQVKRNWAGDPCAPKAYKWDRLNCNFSSSGIPRITAVNLSYSGLTGEMITSFANLSALRILDLSHNNLTGSIPDALAFLPSLKLLDLTNNQLEGSVPSALLAKSQNGSIALRFILILTTESHISYTTSKRGTTEKLQSEGTLQLENRKFTYIQLQKITNNFERTLGKGGFGTVYYGRLEDGTEVAVKMLSQTSSQGAKEFLAEKSENIIIRIDIPLPLEVQHLTRVHHKNLVSMVGYCKDGGDHLALVYEYMSQGTLKDHLRGTCSAMLLSWRQRLQIALEATLGLEYLHTGCKPPLIHRDVKSANILLNERLEAKISDFGLSKAFLSDDHTHISTKVVGTLGYLDPEYYIKNQLSQKSDVYSFGVVLLELITGQPPVLSDPESSHLVEWVRRKLAKGNIEEVVDARLQQEYCLNSSWKVANIALECVAHSSVRRPTMTEVVLQLKESLALCDAGEENQYQNMSSDILYTGSSEISKVGTLRLQETDSDGPSAR</sequence>
<comment type="caution">
    <text evidence="21">The sequence shown here is derived from an EMBL/GenBank/DDBJ whole genome shotgun (WGS) entry which is preliminary data.</text>
</comment>
<dbReference type="FunFam" id="1.10.510.10:FF:000146">
    <property type="entry name" value="LRR receptor-like serine/threonine-protein kinase IOS1"/>
    <property type="match status" value="1"/>
</dbReference>
<evidence type="ECO:0000256" key="2">
    <source>
        <dbReference type="ARBA" id="ARBA00012513"/>
    </source>
</evidence>
<evidence type="ECO:0000256" key="3">
    <source>
        <dbReference type="ARBA" id="ARBA00022527"/>
    </source>
</evidence>
<dbReference type="CDD" id="cd14066">
    <property type="entry name" value="STKc_IRAK"/>
    <property type="match status" value="1"/>
</dbReference>
<evidence type="ECO:0000256" key="6">
    <source>
        <dbReference type="ARBA" id="ARBA00022679"/>
    </source>
</evidence>
<protein>
    <recommendedName>
        <fullName evidence="2">non-specific serine/threonine protein kinase</fullName>
        <ecNumber evidence="2">2.7.11.1</ecNumber>
    </recommendedName>
</protein>
<evidence type="ECO:0000256" key="13">
    <source>
        <dbReference type="ARBA" id="ARBA00022989"/>
    </source>
</evidence>
<feature type="chain" id="PRO_5020472846" description="non-specific serine/threonine protein kinase" evidence="19">
    <location>
        <begin position="49"/>
        <end position="903"/>
    </location>
</feature>
<dbReference type="InterPro" id="IPR001245">
    <property type="entry name" value="Ser-Thr/Tyr_kinase_cat_dom"/>
</dbReference>
<keyword evidence="3" id="KW-0723">Serine/threonine-protein kinase</keyword>
<dbReference type="PROSITE" id="PS00108">
    <property type="entry name" value="PROTEIN_KINASE_ST"/>
    <property type="match status" value="1"/>
</dbReference>
<dbReference type="SMART" id="SM00220">
    <property type="entry name" value="S_TKc"/>
    <property type="match status" value="1"/>
</dbReference>
<feature type="domain" description="Protein kinase" evidence="20">
    <location>
        <begin position="568"/>
        <end position="858"/>
    </location>
</feature>
<dbReference type="Pfam" id="PF12819">
    <property type="entry name" value="Malectin_like"/>
    <property type="match status" value="1"/>
</dbReference>
<dbReference type="GO" id="GO:0005524">
    <property type="term" value="F:ATP binding"/>
    <property type="evidence" value="ECO:0007669"/>
    <property type="project" value="UniProtKB-UniRule"/>
</dbReference>
<dbReference type="PANTHER" id="PTHR45631">
    <property type="entry name" value="OS07G0107800 PROTEIN-RELATED"/>
    <property type="match status" value="1"/>
</dbReference>
<organism evidence="21 22">
    <name type="scientific">Musa balbisiana</name>
    <name type="common">Banana</name>
    <dbReference type="NCBI Taxonomy" id="52838"/>
    <lineage>
        <taxon>Eukaryota</taxon>
        <taxon>Viridiplantae</taxon>
        <taxon>Streptophyta</taxon>
        <taxon>Embryophyta</taxon>
        <taxon>Tracheophyta</taxon>
        <taxon>Spermatophyta</taxon>
        <taxon>Magnoliopsida</taxon>
        <taxon>Liliopsida</taxon>
        <taxon>Zingiberales</taxon>
        <taxon>Musaceae</taxon>
        <taxon>Musa</taxon>
    </lineage>
</organism>
<keyword evidence="11" id="KW-0418">Kinase</keyword>
<keyword evidence="5" id="KW-0433">Leucine-rich repeat</keyword>
<gene>
    <name evidence="21" type="ORF">C4D60_Mb08t27760</name>
</gene>
<comment type="catalytic activity">
    <reaction evidence="17">
        <text>L-seryl-[protein] + ATP = O-phospho-L-seryl-[protein] + ADP + H(+)</text>
        <dbReference type="Rhea" id="RHEA:17989"/>
        <dbReference type="Rhea" id="RHEA-COMP:9863"/>
        <dbReference type="Rhea" id="RHEA-COMP:11604"/>
        <dbReference type="ChEBI" id="CHEBI:15378"/>
        <dbReference type="ChEBI" id="CHEBI:29999"/>
        <dbReference type="ChEBI" id="CHEBI:30616"/>
        <dbReference type="ChEBI" id="CHEBI:83421"/>
        <dbReference type="ChEBI" id="CHEBI:456216"/>
        <dbReference type="EC" id="2.7.11.1"/>
    </reaction>
</comment>
<dbReference type="InterPro" id="IPR017441">
    <property type="entry name" value="Protein_kinase_ATP_BS"/>
</dbReference>
<dbReference type="InterPro" id="IPR001611">
    <property type="entry name" value="Leu-rich_rpt"/>
</dbReference>
<keyword evidence="8 19" id="KW-0732">Signal</keyword>
<dbReference type="InterPro" id="IPR024788">
    <property type="entry name" value="Malectin-like_Carb-bd_dom"/>
</dbReference>
<dbReference type="PROSITE" id="PS50011">
    <property type="entry name" value="PROTEIN_KINASE_DOM"/>
    <property type="match status" value="1"/>
</dbReference>
<evidence type="ECO:0000256" key="17">
    <source>
        <dbReference type="ARBA" id="ARBA00048679"/>
    </source>
</evidence>
<keyword evidence="4" id="KW-0597">Phosphoprotein</keyword>
<dbReference type="STRING" id="52838.A0A4S8K721"/>
<keyword evidence="6" id="KW-0808">Transferase</keyword>
<evidence type="ECO:0000313" key="21">
    <source>
        <dbReference type="EMBL" id="THU70703.1"/>
    </source>
</evidence>
<keyword evidence="22" id="KW-1185">Reference proteome</keyword>
<dbReference type="PROSITE" id="PS51450">
    <property type="entry name" value="LRR"/>
    <property type="match status" value="1"/>
</dbReference>
<keyword evidence="15" id="KW-0675">Receptor</keyword>
<dbReference type="InterPro" id="IPR000719">
    <property type="entry name" value="Prot_kinase_dom"/>
</dbReference>
<feature type="signal peptide" evidence="19">
    <location>
        <begin position="1"/>
        <end position="48"/>
    </location>
</feature>
<dbReference type="GO" id="GO:0005886">
    <property type="term" value="C:plasma membrane"/>
    <property type="evidence" value="ECO:0007669"/>
    <property type="project" value="UniProtKB-SubCell"/>
</dbReference>
<evidence type="ECO:0000256" key="16">
    <source>
        <dbReference type="ARBA" id="ARBA00047899"/>
    </source>
</evidence>
<reference evidence="21 22" key="1">
    <citation type="journal article" date="2019" name="Nat. Plants">
        <title>Genome sequencing of Musa balbisiana reveals subgenome evolution and function divergence in polyploid bananas.</title>
        <authorList>
            <person name="Yao X."/>
        </authorList>
    </citation>
    <scope>NUCLEOTIDE SEQUENCE [LARGE SCALE GENOMIC DNA]</scope>
    <source>
        <strain evidence="22">cv. DH-PKW</strain>
        <tissue evidence="21">Leaves</tissue>
    </source>
</reference>
<keyword evidence="13" id="KW-1133">Transmembrane helix</keyword>
<evidence type="ECO:0000256" key="8">
    <source>
        <dbReference type="ARBA" id="ARBA00022729"/>
    </source>
</evidence>
<evidence type="ECO:0000256" key="12">
    <source>
        <dbReference type="ARBA" id="ARBA00022840"/>
    </source>
</evidence>
<dbReference type="SUPFAM" id="SSF52058">
    <property type="entry name" value="L domain-like"/>
    <property type="match status" value="1"/>
</dbReference>
<dbReference type="AlphaFoldDB" id="A0A4S8K721"/>
<feature type="binding site" evidence="18">
    <location>
        <position position="596"/>
    </location>
    <ligand>
        <name>ATP</name>
        <dbReference type="ChEBI" id="CHEBI:30616"/>
    </ligand>
</feature>
<keyword evidence="7" id="KW-0812">Transmembrane</keyword>
<accession>A0A4S8K721</accession>
<dbReference type="PANTHER" id="PTHR45631:SF202">
    <property type="entry name" value="SENESCENCE-INDUCED RECEPTOR-LIKE SERINE_THREONINE-PROTEIN KINASE"/>
    <property type="match status" value="1"/>
</dbReference>
<dbReference type="PROSITE" id="PS00107">
    <property type="entry name" value="PROTEIN_KINASE_ATP"/>
    <property type="match status" value="1"/>
</dbReference>
<dbReference type="Pfam" id="PF13855">
    <property type="entry name" value="LRR_8"/>
    <property type="match status" value="1"/>
</dbReference>
<dbReference type="SMART" id="SM00369">
    <property type="entry name" value="LRR_TYP"/>
    <property type="match status" value="2"/>
</dbReference>
<evidence type="ECO:0000256" key="18">
    <source>
        <dbReference type="PROSITE-ProRule" id="PRU10141"/>
    </source>
</evidence>
<evidence type="ECO:0000256" key="15">
    <source>
        <dbReference type="ARBA" id="ARBA00023170"/>
    </source>
</evidence>
<dbReference type="GO" id="GO:0004674">
    <property type="term" value="F:protein serine/threonine kinase activity"/>
    <property type="evidence" value="ECO:0007669"/>
    <property type="project" value="UniProtKB-KW"/>
</dbReference>
<dbReference type="InterPro" id="IPR011009">
    <property type="entry name" value="Kinase-like_dom_sf"/>
</dbReference>
<evidence type="ECO:0000256" key="9">
    <source>
        <dbReference type="ARBA" id="ARBA00022737"/>
    </source>
</evidence>
<evidence type="ECO:0000256" key="14">
    <source>
        <dbReference type="ARBA" id="ARBA00023136"/>
    </source>
</evidence>
<proteinExistence type="predicted"/>
<keyword evidence="9" id="KW-0677">Repeat</keyword>
<dbReference type="InterPro" id="IPR003591">
    <property type="entry name" value="Leu-rich_rpt_typical-subtyp"/>
</dbReference>
<dbReference type="EC" id="2.7.11.1" evidence="2"/>
<dbReference type="Proteomes" id="UP000317650">
    <property type="component" value="Chromosome 8"/>
</dbReference>
<dbReference type="InterPro" id="IPR008271">
    <property type="entry name" value="Ser/Thr_kinase_AS"/>
</dbReference>
<name>A0A4S8K721_MUSBA</name>
<evidence type="ECO:0000256" key="11">
    <source>
        <dbReference type="ARBA" id="ARBA00022777"/>
    </source>
</evidence>
<evidence type="ECO:0000256" key="10">
    <source>
        <dbReference type="ARBA" id="ARBA00022741"/>
    </source>
</evidence>
<evidence type="ECO:0000313" key="22">
    <source>
        <dbReference type="Proteomes" id="UP000317650"/>
    </source>
</evidence>
<evidence type="ECO:0000256" key="4">
    <source>
        <dbReference type="ARBA" id="ARBA00022553"/>
    </source>
</evidence>
<comment type="catalytic activity">
    <reaction evidence="16">
        <text>L-threonyl-[protein] + ATP = O-phospho-L-threonyl-[protein] + ADP + H(+)</text>
        <dbReference type="Rhea" id="RHEA:46608"/>
        <dbReference type="Rhea" id="RHEA-COMP:11060"/>
        <dbReference type="Rhea" id="RHEA-COMP:11605"/>
        <dbReference type="ChEBI" id="CHEBI:15378"/>
        <dbReference type="ChEBI" id="CHEBI:30013"/>
        <dbReference type="ChEBI" id="CHEBI:30616"/>
        <dbReference type="ChEBI" id="CHEBI:61977"/>
        <dbReference type="ChEBI" id="CHEBI:456216"/>
        <dbReference type="EC" id="2.7.11.1"/>
    </reaction>
</comment>
<evidence type="ECO:0000256" key="7">
    <source>
        <dbReference type="ARBA" id="ARBA00022692"/>
    </source>
</evidence>
<evidence type="ECO:0000256" key="1">
    <source>
        <dbReference type="ARBA" id="ARBA00004162"/>
    </source>
</evidence>
<evidence type="ECO:0000256" key="19">
    <source>
        <dbReference type="SAM" id="SignalP"/>
    </source>
</evidence>
<dbReference type="PRINTS" id="PR00019">
    <property type="entry name" value="LEURICHRPT"/>
</dbReference>
<evidence type="ECO:0000259" key="20">
    <source>
        <dbReference type="PROSITE" id="PS50011"/>
    </source>
</evidence>
<evidence type="ECO:0000256" key="5">
    <source>
        <dbReference type="ARBA" id="ARBA00022614"/>
    </source>
</evidence>
<dbReference type="Gene3D" id="3.30.200.20">
    <property type="entry name" value="Phosphorylase Kinase, domain 1"/>
    <property type="match status" value="1"/>
</dbReference>
<dbReference type="FunFam" id="3.80.10.10:FF:000129">
    <property type="entry name" value="Leucine-rich repeat receptor-like kinase"/>
    <property type="match status" value="1"/>
</dbReference>
<dbReference type="SUPFAM" id="SSF56112">
    <property type="entry name" value="Protein kinase-like (PK-like)"/>
    <property type="match status" value="1"/>
</dbReference>
<dbReference type="Gene3D" id="1.10.510.10">
    <property type="entry name" value="Transferase(Phosphotransferase) domain 1"/>
    <property type="match status" value="1"/>
</dbReference>
<keyword evidence="10 18" id="KW-0547">Nucleotide-binding</keyword>